<proteinExistence type="predicted"/>
<keyword evidence="1 4" id="KW-0378">Hydrolase</keyword>
<dbReference type="PIRSF" id="PIRSF005962">
    <property type="entry name" value="Pept_M20D_amidohydro"/>
    <property type="match status" value="1"/>
</dbReference>
<evidence type="ECO:0000256" key="2">
    <source>
        <dbReference type="PIRSR" id="PIRSR005962-1"/>
    </source>
</evidence>
<feature type="binding site" evidence="2">
    <location>
        <position position="101"/>
    </location>
    <ligand>
        <name>Mn(2+)</name>
        <dbReference type="ChEBI" id="CHEBI:29035"/>
        <label>2</label>
    </ligand>
</feature>
<name>A0A3B0BZ25_9ACTN</name>
<dbReference type="SUPFAM" id="SSF53187">
    <property type="entry name" value="Zn-dependent exopeptidases"/>
    <property type="match status" value="1"/>
</dbReference>
<keyword evidence="5" id="KW-1185">Reference proteome</keyword>
<feature type="binding site" evidence="2">
    <location>
        <position position="137"/>
    </location>
    <ligand>
        <name>Mn(2+)</name>
        <dbReference type="ChEBI" id="CHEBI:29035"/>
        <label>2</label>
    </ligand>
</feature>
<evidence type="ECO:0000259" key="3">
    <source>
        <dbReference type="Pfam" id="PF07687"/>
    </source>
</evidence>
<dbReference type="EMBL" id="RBAM01000001">
    <property type="protein sequence ID" value="RKN77349.1"/>
    <property type="molecule type" value="Genomic_DNA"/>
</dbReference>
<dbReference type="InterPro" id="IPR002933">
    <property type="entry name" value="Peptidase_M20"/>
</dbReference>
<dbReference type="PANTHER" id="PTHR11014:SF63">
    <property type="entry name" value="METALLOPEPTIDASE, PUTATIVE (AFU_ORTHOLOGUE AFUA_6G09600)-RELATED"/>
    <property type="match status" value="1"/>
</dbReference>
<dbReference type="GO" id="GO:0050118">
    <property type="term" value="F:N-acetyldiaminopimelate deacetylase activity"/>
    <property type="evidence" value="ECO:0007669"/>
    <property type="project" value="UniProtKB-ARBA"/>
</dbReference>
<evidence type="ECO:0000313" key="4">
    <source>
        <dbReference type="EMBL" id="RKN77349.1"/>
    </source>
</evidence>
<dbReference type="Pfam" id="PF01546">
    <property type="entry name" value="Peptidase_M20"/>
    <property type="match status" value="1"/>
</dbReference>
<dbReference type="NCBIfam" id="TIGR01891">
    <property type="entry name" value="amidohydrolases"/>
    <property type="match status" value="1"/>
</dbReference>
<feature type="domain" description="Peptidase M20 dimerisation" evidence="3">
    <location>
        <begin position="182"/>
        <end position="280"/>
    </location>
</feature>
<reference evidence="4 5" key="1">
    <citation type="journal article" date="2015" name="Antonie Van Leeuwenhoek">
        <title>Streptomyces klenkii sp. nov., isolated from deep marine sediment.</title>
        <authorList>
            <person name="Veyisoglu A."/>
            <person name="Sahin N."/>
        </authorList>
    </citation>
    <scope>NUCLEOTIDE SEQUENCE [LARGE SCALE GENOMIC DNA]</scope>
    <source>
        <strain evidence="4 5">KCTC 29202</strain>
    </source>
</reference>
<comment type="caution">
    <text evidence="4">The sequence shown here is derived from an EMBL/GenBank/DDBJ whole genome shotgun (WGS) entry which is preliminary data.</text>
</comment>
<accession>A0A3B0BZ25</accession>
<dbReference type="GO" id="GO:0019877">
    <property type="term" value="P:diaminopimelate biosynthetic process"/>
    <property type="evidence" value="ECO:0007669"/>
    <property type="project" value="UniProtKB-ARBA"/>
</dbReference>
<dbReference type="InterPro" id="IPR017439">
    <property type="entry name" value="Amidohydrolase"/>
</dbReference>
<dbReference type="InterPro" id="IPR036264">
    <property type="entry name" value="Bact_exopeptidase_dim_dom"/>
</dbReference>
<keyword evidence="2" id="KW-0464">Manganese</keyword>
<feature type="binding site" evidence="2">
    <location>
        <position position="164"/>
    </location>
    <ligand>
        <name>Mn(2+)</name>
        <dbReference type="ChEBI" id="CHEBI:29035"/>
        <label>2</label>
    </ligand>
</feature>
<organism evidence="4 5">
    <name type="scientific">Streptomyces klenkii</name>
    <dbReference type="NCBI Taxonomy" id="1420899"/>
    <lineage>
        <taxon>Bacteria</taxon>
        <taxon>Bacillati</taxon>
        <taxon>Actinomycetota</taxon>
        <taxon>Actinomycetes</taxon>
        <taxon>Kitasatosporales</taxon>
        <taxon>Streptomycetaceae</taxon>
        <taxon>Streptomyces</taxon>
    </lineage>
</organism>
<dbReference type="Pfam" id="PF07687">
    <property type="entry name" value="M20_dimer"/>
    <property type="match status" value="1"/>
</dbReference>
<dbReference type="PANTHER" id="PTHR11014">
    <property type="entry name" value="PEPTIDASE M20 FAMILY MEMBER"/>
    <property type="match status" value="1"/>
</dbReference>
<dbReference type="RefSeq" id="WP_120752964.1">
    <property type="nucleotide sequence ID" value="NZ_RBAM01000001.1"/>
</dbReference>
<dbReference type="Gene3D" id="3.40.630.10">
    <property type="entry name" value="Zn peptidases"/>
    <property type="match status" value="1"/>
</dbReference>
<evidence type="ECO:0000313" key="5">
    <source>
        <dbReference type="Proteomes" id="UP000270343"/>
    </source>
</evidence>
<dbReference type="Proteomes" id="UP000270343">
    <property type="component" value="Unassembled WGS sequence"/>
</dbReference>
<dbReference type="Gene3D" id="3.30.70.360">
    <property type="match status" value="1"/>
</dbReference>
<dbReference type="OrthoDB" id="9777385at2"/>
<dbReference type="SUPFAM" id="SSF55031">
    <property type="entry name" value="Bacterial exopeptidase dimerisation domain"/>
    <property type="match status" value="1"/>
</dbReference>
<sequence>MSVLPYPLLKDVTTLYVDLHAHPELSGEEARTAARFADWLARAGYRVTTGVGGHGVVGLLENGEGPLVMLRAELDALPVQERTGLPYASRVSSPVPVMHACGHDLHLAAAAGAASVLAGERGLWRGTVVVVGQPAEETLSGARAMLDDGLHDRFGRPDAVLAQHAAPLPAGMVAHGAGPTTAGSVSLDVVFHGRGGHAAMPHLAVDPVVTAAAVVLRLQGVVAAETAPAEQVVLSVGRLHAGTRGNVIPDRAEISLTVRGFSDAALDRVVTAVHRIVRAESDASGCPVPPEISLASRSPVNHPDPRLTAAVREAHTSAFGEARVTGWPPSMATEDFPLLAPDGVPTAYWMLGTAGPRQWAAAPGTTAADKLAALPPNHSPLFAPSPRLALPTGITAMVTAARAALSGRSAD</sequence>
<dbReference type="FunFam" id="3.30.70.360:FF:000001">
    <property type="entry name" value="N-acetyldiaminopimelate deacetylase"/>
    <property type="match status" value="1"/>
</dbReference>
<evidence type="ECO:0000256" key="1">
    <source>
        <dbReference type="ARBA" id="ARBA00022801"/>
    </source>
</evidence>
<dbReference type="GO" id="GO:0046872">
    <property type="term" value="F:metal ion binding"/>
    <property type="evidence" value="ECO:0007669"/>
    <property type="project" value="UniProtKB-KW"/>
</dbReference>
<gene>
    <name evidence="4" type="ORF">D7231_00990</name>
</gene>
<comment type="cofactor">
    <cofactor evidence="2">
        <name>Mn(2+)</name>
        <dbReference type="ChEBI" id="CHEBI:29035"/>
    </cofactor>
    <text evidence="2">The Mn(2+) ion enhances activity.</text>
</comment>
<feature type="binding site" evidence="2">
    <location>
        <position position="103"/>
    </location>
    <ligand>
        <name>Mn(2+)</name>
        <dbReference type="ChEBI" id="CHEBI:29035"/>
        <label>2</label>
    </ligand>
</feature>
<dbReference type="InterPro" id="IPR011650">
    <property type="entry name" value="Peptidase_M20_dimer"/>
</dbReference>
<keyword evidence="2" id="KW-0479">Metal-binding</keyword>
<dbReference type="AlphaFoldDB" id="A0A3B0BZ25"/>
<protein>
    <submittedName>
        <fullName evidence="4">Amidohydrolase</fullName>
    </submittedName>
</protein>